<feature type="transmembrane region" description="Helical" evidence="1">
    <location>
        <begin position="335"/>
        <end position="354"/>
    </location>
</feature>
<name>A0ABU4VN97_9ACTN</name>
<accession>A0ABU4VN97</accession>
<keyword evidence="3" id="KW-1185">Reference proteome</keyword>
<dbReference type="RefSeq" id="WP_319954572.1">
    <property type="nucleotide sequence ID" value="NZ_JAXAVX010000006.1"/>
</dbReference>
<keyword evidence="1" id="KW-1133">Transmembrane helix</keyword>
<dbReference type="Proteomes" id="UP001277761">
    <property type="component" value="Unassembled WGS sequence"/>
</dbReference>
<reference evidence="2 3" key="1">
    <citation type="submission" date="2023-11" db="EMBL/GenBank/DDBJ databases">
        <authorList>
            <person name="Xu M."/>
            <person name="Jiang T."/>
        </authorList>
    </citation>
    <scope>NUCLEOTIDE SEQUENCE [LARGE SCALE GENOMIC DNA]</scope>
    <source>
        <strain evidence="2 3">SD</strain>
    </source>
</reference>
<protein>
    <recommendedName>
        <fullName evidence="4">DUF2207 domain-containing protein</fullName>
    </recommendedName>
</protein>
<evidence type="ECO:0000313" key="3">
    <source>
        <dbReference type="Proteomes" id="UP001277761"/>
    </source>
</evidence>
<evidence type="ECO:0000256" key="1">
    <source>
        <dbReference type="SAM" id="Phobius"/>
    </source>
</evidence>
<evidence type="ECO:0000313" key="2">
    <source>
        <dbReference type="EMBL" id="MDX8152416.1"/>
    </source>
</evidence>
<sequence>MTDRRAQAMQEWARARGLEFTPAGLLPPILEPLRAGLGVGAHRAPLERRSGAHGVVRDDTRRREERTTHHLCEGVLPGGATGALGHHVSLRRTEGGDGSRWVAGVRTIVLVPTGTGSRAVAFAEAGADPGASRAALTIDRRGPEADPVADPAGSIVARPSATVVRDGIRWRLDPPEDEPAVERLLAEDVRSAWAAAPDGTRLVVELGALGVWVPGRLVTDAGELDALCRLASAVTGALAAIASSRPVLRADGWLGERPDDLRRRWVDAGVALRHWPTPPADVAEAQAGYAPIVRAGSRRAARTVRRWALGALLVLTLVPGLGGLAWSWWDDEPLGMAAGVAWLLVGLVAAVRAARATGREHLDDRTRTASVAWGLEAFGREHARTRALRPEDPEALRRVLDAPVPGRLLQAWQGDLAGGAPGHLGLWIDGSVHPAPPRHWLVAVVAGPPRSGAAPRGCDLVHPAGPGLIGLWRPVDAAGRSSAALDALAADAAGLAG</sequence>
<evidence type="ECO:0008006" key="4">
    <source>
        <dbReference type="Google" id="ProtNLM"/>
    </source>
</evidence>
<dbReference type="EMBL" id="JAXAVX010000006">
    <property type="protein sequence ID" value="MDX8152416.1"/>
    <property type="molecule type" value="Genomic_DNA"/>
</dbReference>
<proteinExistence type="predicted"/>
<gene>
    <name evidence="2" type="ORF">SK069_12480</name>
</gene>
<feature type="transmembrane region" description="Helical" evidence="1">
    <location>
        <begin position="307"/>
        <end position="329"/>
    </location>
</feature>
<keyword evidence="1" id="KW-0812">Transmembrane</keyword>
<comment type="caution">
    <text evidence="2">The sequence shown here is derived from an EMBL/GenBank/DDBJ whole genome shotgun (WGS) entry which is preliminary data.</text>
</comment>
<keyword evidence="1" id="KW-0472">Membrane</keyword>
<organism evidence="2 3">
    <name type="scientific">Patulibacter brassicae</name>
    <dbReference type="NCBI Taxonomy" id="1705717"/>
    <lineage>
        <taxon>Bacteria</taxon>
        <taxon>Bacillati</taxon>
        <taxon>Actinomycetota</taxon>
        <taxon>Thermoleophilia</taxon>
        <taxon>Solirubrobacterales</taxon>
        <taxon>Patulibacteraceae</taxon>
        <taxon>Patulibacter</taxon>
    </lineage>
</organism>